<proteinExistence type="predicted"/>
<dbReference type="Gene3D" id="3.40.50.1010">
    <property type="entry name" value="5'-nuclease"/>
    <property type="match status" value="1"/>
</dbReference>
<organism evidence="2 3">
    <name type="scientific">Candidatus Iainarchaeum sp</name>
    <dbReference type="NCBI Taxonomy" id="3101447"/>
    <lineage>
        <taxon>Archaea</taxon>
        <taxon>Candidatus Iainarchaeota</taxon>
        <taxon>Candidatus Iainarchaeia</taxon>
        <taxon>Candidatus Iainarchaeales</taxon>
        <taxon>Candidatus Iainarchaeaceae</taxon>
        <taxon>Candidatus Iainarchaeum</taxon>
    </lineage>
</organism>
<comment type="caution">
    <text evidence="2">The sequence shown here is derived from an EMBL/GenBank/DDBJ whole genome shotgun (WGS) entry which is preliminary data.</text>
</comment>
<dbReference type="SUPFAM" id="SSF88723">
    <property type="entry name" value="PIN domain-like"/>
    <property type="match status" value="1"/>
</dbReference>
<feature type="domain" description="PIN" evidence="1">
    <location>
        <begin position="5"/>
        <end position="127"/>
    </location>
</feature>
<name>A0A8T3YNT2_9ARCH</name>
<protein>
    <submittedName>
        <fullName evidence="2">PIN domain-containing protein</fullName>
    </submittedName>
</protein>
<dbReference type="Pfam" id="PF01850">
    <property type="entry name" value="PIN"/>
    <property type="match status" value="1"/>
</dbReference>
<evidence type="ECO:0000313" key="3">
    <source>
        <dbReference type="Proteomes" id="UP000732298"/>
    </source>
</evidence>
<dbReference type="InterPro" id="IPR002716">
    <property type="entry name" value="PIN_dom"/>
</dbReference>
<dbReference type="InterPro" id="IPR029060">
    <property type="entry name" value="PIN-like_dom_sf"/>
</dbReference>
<sequence length="141" mass="15907">MSDFLVDTNILVYAIDTKEPEKQAVTNAWLSGIENDGNRYFLSLQNIREFISVCLKKKIEAKKIHEAAENFANGFHLIQDNYTDSVLALKISAEHRIPFWDALLIATMERNGVTSIVTEDTGSFERHPEITAANIFEGFLG</sequence>
<dbReference type="EMBL" id="JACQPB010000034">
    <property type="protein sequence ID" value="MBI4210471.1"/>
    <property type="molecule type" value="Genomic_DNA"/>
</dbReference>
<evidence type="ECO:0000313" key="2">
    <source>
        <dbReference type="EMBL" id="MBI4210471.1"/>
    </source>
</evidence>
<gene>
    <name evidence="2" type="ORF">HY544_03130</name>
</gene>
<evidence type="ECO:0000259" key="1">
    <source>
        <dbReference type="Pfam" id="PF01850"/>
    </source>
</evidence>
<accession>A0A8T3YNT2</accession>
<reference evidence="2" key="1">
    <citation type="submission" date="2020-07" db="EMBL/GenBank/DDBJ databases">
        <title>Huge and variable diversity of episymbiotic CPR bacteria and DPANN archaea in groundwater ecosystems.</title>
        <authorList>
            <person name="He C.Y."/>
            <person name="Keren R."/>
            <person name="Whittaker M."/>
            <person name="Farag I.F."/>
            <person name="Doudna J."/>
            <person name="Cate J.H.D."/>
            <person name="Banfield J.F."/>
        </authorList>
    </citation>
    <scope>NUCLEOTIDE SEQUENCE</scope>
    <source>
        <strain evidence="2">NC_groundwater_1296_Ag_S-0.2um_52_80</strain>
    </source>
</reference>
<dbReference type="AlphaFoldDB" id="A0A8T3YNT2"/>
<dbReference type="Proteomes" id="UP000732298">
    <property type="component" value="Unassembled WGS sequence"/>
</dbReference>